<feature type="compositionally biased region" description="Polar residues" evidence="6">
    <location>
        <begin position="800"/>
        <end position="809"/>
    </location>
</feature>
<dbReference type="Pfam" id="PF18581">
    <property type="entry name" value="SYCP2_ARLD"/>
    <property type="match status" value="1"/>
</dbReference>
<keyword evidence="10" id="KW-1185">Reference proteome</keyword>
<dbReference type="RefSeq" id="XP_051041125.1">
    <property type="nucleotide sequence ID" value="XM_051185168.1"/>
</dbReference>
<evidence type="ECO:0000256" key="6">
    <source>
        <dbReference type="SAM" id="MobiDB-lite"/>
    </source>
</evidence>
<protein>
    <submittedName>
        <fullName evidence="9">Sycp2 protein</fullName>
    </submittedName>
</protein>
<proteinExistence type="inferred from homology"/>
<feature type="region of interest" description="Disordered" evidence="6">
    <location>
        <begin position="1004"/>
        <end position="1074"/>
    </location>
</feature>
<dbReference type="KEGG" id="prob:127222759"/>
<dbReference type="CTD" id="10388"/>
<evidence type="ECO:0000259" key="8">
    <source>
        <dbReference type="Pfam" id="PF18584"/>
    </source>
</evidence>
<dbReference type="GO" id="GO:0007143">
    <property type="term" value="P:female meiotic nuclear division"/>
    <property type="evidence" value="ECO:0007669"/>
    <property type="project" value="TreeGrafter"/>
</dbReference>
<evidence type="ECO:0000256" key="1">
    <source>
        <dbReference type="ARBA" id="ARBA00004123"/>
    </source>
</evidence>
<dbReference type="PANTHER" id="PTHR15607">
    <property type="entry name" value="SYNAPTONEMAL COMPLEX PROTEIN-RELATED"/>
    <property type="match status" value="1"/>
</dbReference>
<dbReference type="SUPFAM" id="SSF48371">
    <property type="entry name" value="ARM repeat"/>
    <property type="match status" value="1"/>
</dbReference>
<dbReference type="GO" id="GO:0000800">
    <property type="term" value="C:lateral element"/>
    <property type="evidence" value="ECO:0007669"/>
    <property type="project" value="TreeGrafter"/>
</dbReference>
<feature type="compositionally biased region" description="Basic and acidic residues" evidence="6">
    <location>
        <begin position="1022"/>
        <end position="1043"/>
    </location>
</feature>
<feature type="domain" description="Synaptonemal complex protein 2 armadillo-repeat-like" evidence="7">
    <location>
        <begin position="9"/>
        <end position="187"/>
    </location>
</feature>
<feature type="region of interest" description="Disordered" evidence="6">
    <location>
        <begin position="677"/>
        <end position="705"/>
    </location>
</feature>
<feature type="region of interest" description="Disordered" evidence="6">
    <location>
        <begin position="442"/>
        <end position="484"/>
    </location>
</feature>
<feature type="domain" description="Synaptonemal complex protein 2 Spt16M-like" evidence="8">
    <location>
        <begin position="278"/>
        <end position="390"/>
    </location>
</feature>
<sequence>MPVRPDCQQLEKCIDDALRKNDFKPLMILLQIDIYEDVKIKCSKQFLHKLDDLICRELNKKDSQTISNILLCVGRCSKNILILGQAGLLTMIKQGLVQKMVSWFEKFKEIILSQGQSKDETVVNMIEDLCDLLMVVYDFNDEGKKQVLESFIPRICALVIDPRVNICIQQEVLKKMNLMLDRIPQDANKILSNQEILTLMSNMGERILDVGDYELQVGIVEALCRMTTEKRRQELACQWFSMDFIANAFKGIKDSEFETDCRIFLNLVNGMLGDKRRVFTFPCLSAFLDRYELQIPSDEKLEEFWIDFNLGSQTLSFYIAGDDDDHQWEAVTVPEEKVQMYNIEVRGSKKLLTVTLKNIVKISRKEGKELLLYFDASLEITNVTKKIFGENKHKEFTRKQGVSVAKTSIHILFDASGSQILVPESQPSIVKEDLVHPKENSNFQKRLANPPKQDNSSNQEDRSSSQDEITTPSRKKMSEASMIVPDTDRYTVRSPVLLVNTSTPHRGSRAPLQAINSAKKADVSKTSKSGMDYAVSLKYRQSDRRTIWDNRDKQNKTTKVIEDKENENNESPDQNFNEIEDTSSDVYAVEKVDESALSGVINVSKNKAHSKWACWTPVTTIKLCNNQRACALPGHTFNQDTGVKEKCTKQNSVSDDDAEEAERTKYRKDVVKYKKSDEEVCEKNKQEQNHPKYSQKKNTENTKQSDWHIESETTYKSVLLNKTTEESLIYKKTCVLSKDVNTTVCDKSPSSKRMRSRTKSRKELTSELNSYAIKEIPVKEKSKGKGFNGAAESLINQINKRYHPSNSTKSTRKLKESLNGSGFSKKSDLQFSKVQRKSYRKLKTTFVNVTSECPLNDVYNFSLNGTDEPVIKLGIQEFQATTREASMDNSIKLIGIRNHDEHDSSFKTKNKRMSTSHEKILFSDTETECGYDDSKTDISWLRKPKSKRLMDYSRSKNMKKYKSGKSRLSMEKRQPRSIMVHNKNITKNDDEIVADVRTRLPRRATKTKKNYKDLSTSESESESEKEVSYLFKDKLPAKEENVHPRVQTKTLPKKQQKIFTTETPKRQPSEDQKISAELRDGKEDCLSLSSASVSGSPSSVEVMRCMEKITEKDFTQDYDYVTKSLLPYPKTASPESLSGNNKVGGQEKSPRISETSTLYVRKSYSPVPGLPSLPRNTPTKNNSIMNRKNTNSVIDNQRTLHYNSYSDVSSNSSEKRFMETESPDSHENHMQSKREESHAASPLSLSSEITEKTWHDMPSDNTHGSGPSLRSHKRQMYLEEDYLSNSYEAEVEESEEREQLLSKRLCQREYSDHHTYKTSLSTPDFSIPEDWRQELPGVGMFFDNISSEYKRKTNTQHKIMDDFTTKTLKLTQQHLTTMTHQARGQRDENLDKFQVTLLDELDKVEKDSQTFRDLEKELVDVGEKLVQKMRAYHRSEQERLHVLKTSLDKNFVVCNSVYQEAIFTSEMRLMKANMKMLQDKLLKEMHEEELLNIRRGLSSLFKVHEGNDV</sequence>
<evidence type="ECO:0000256" key="4">
    <source>
        <dbReference type="ARBA" id="ARBA00022454"/>
    </source>
</evidence>
<comment type="caution">
    <text evidence="9">The sequence shown here is derived from an EMBL/GenBank/DDBJ whole genome shotgun (WGS) entry which is preliminary data.</text>
</comment>
<feature type="region of interest" description="Disordered" evidence="6">
    <location>
        <begin position="1130"/>
        <end position="1244"/>
    </location>
</feature>
<dbReference type="InterPro" id="IPR016024">
    <property type="entry name" value="ARM-type_fold"/>
</dbReference>
<evidence type="ECO:0000313" key="10">
    <source>
        <dbReference type="Proteomes" id="UP001152836"/>
    </source>
</evidence>
<comment type="subcellular location">
    <subcellularLocation>
        <location evidence="2">Chromosome</location>
    </subcellularLocation>
    <subcellularLocation>
        <location evidence="1">Nucleus</location>
    </subcellularLocation>
</comment>
<keyword evidence="4" id="KW-0158">Chromosome</keyword>
<evidence type="ECO:0000256" key="5">
    <source>
        <dbReference type="ARBA" id="ARBA00023242"/>
    </source>
</evidence>
<dbReference type="GeneID" id="127222759"/>
<feature type="compositionally biased region" description="Basic and acidic residues" evidence="6">
    <location>
        <begin position="1063"/>
        <end position="1074"/>
    </location>
</feature>
<dbReference type="GO" id="GO:0000779">
    <property type="term" value="C:condensed chromosome, centromeric region"/>
    <property type="evidence" value="ECO:0007669"/>
    <property type="project" value="TreeGrafter"/>
</dbReference>
<comment type="similarity">
    <text evidence="3">Belongs to the SYCP2 family.</text>
</comment>
<dbReference type="InterPro" id="IPR041322">
    <property type="entry name" value="SYCP2_ARLD"/>
</dbReference>
<keyword evidence="5" id="KW-0539">Nucleus</keyword>
<feature type="region of interest" description="Disordered" evidence="6">
    <location>
        <begin position="800"/>
        <end position="825"/>
    </location>
</feature>
<feature type="compositionally biased region" description="Polar residues" evidence="6">
    <location>
        <begin position="1133"/>
        <end position="1143"/>
    </location>
</feature>
<organism evidence="9 10">
    <name type="scientific">Phodopus roborovskii</name>
    <name type="common">Roborovski's desert hamster</name>
    <name type="synonym">Cricetulus roborovskii</name>
    <dbReference type="NCBI Taxonomy" id="109678"/>
    <lineage>
        <taxon>Eukaryota</taxon>
        <taxon>Metazoa</taxon>
        <taxon>Chordata</taxon>
        <taxon>Craniata</taxon>
        <taxon>Vertebrata</taxon>
        <taxon>Euteleostomi</taxon>
        <taxon>Mammalia</taxon>
        <taxon>Eutheria</taxon>
        <taxon>Euarchontoglires</taxon>
        <taxon>Glires</taxon>
        <taxon>Rodentia</taxon>
        <taxon>Myomorpha</taxon>
        <taxon>Muroidea</taxon>
        <taxon>Cricetidae</taxon>
        <taxon>Cricetinae</taxon>
        <taxon>Phodopus</taxon>
    </lineage>
</organism>
<accession>A0AAU9YNE6</accession>
<feature type="compositionally biased region" description="Basic and acidic residues" evidence="6">
    <location>
        <begin position="1213"/>
        <end position="1238"/>
    </location>
</feature>
<dbReference type="InterPro" id="IPR024835">
    <property type="entry name" value="SYCP2-like"/>
</dbReference>
<dbReference type="EMBL" id="CALSGD010000043">
    <property type="protein sequence ID" value="CAH6776685.1"/>
    <property type="molecule type" value="Genomic_DNA"/>
</dbReference>
<evidence type="ECO:0000256" key="2">
    <source>
        <dbReference type="ARBA" id="ARBA00004286"/>
    </source>
</evidence>
<dbReference type="Proteomes" id="UP001152836">
    <property type="component" value="Unassembled WGS sequence"/>
</dbReference>
<feature type="compositionally biased region" description="Polar residues" evidence="6">
    <location>
        <begin position="1174"/>
        <end position="1201"/>
    </location>
</feature>
<gene>
    <name evidence="9" type="primary">Sycp2</name>
    <name evidence="9" type="ORF">PHOROB_LOCUS716</name>
</gene>
<dbReference type="InterPro" id="IPR040560">
    <property type="entry name" value="SYCP2_SLD"/>
</dbReference>
<evidence type="ECO:0000313" key="9">
    <source>
        <dbReference type="EMBL" id="CAH6776685.1"/>
    </source>
</evidence>
<feature type="compositionally biased region" description="Basic and acidic residues" evidence="6">
    <location>
        <begin position="677"/>
        <end position="690"/>
    </location>
</feature>
<feature type="compositionally biased region" description="Low complexity" evidence="6">
    <location>
        <begin position="1202"/>
        <end position="1212"/>
    </location>
</feature>
<dbReference type="Pfam" id="PF18584">
    <property type="entry name" value="SYCP2_SLD"/>
    <property type="match status" value="1"/>
</dbReference>
<evidence type="ECO:0000256" key="3">
    <source>
        <dbReference type="ARBA" id="ARBA00007960"/>
    </source>
</evidence>
<name>A0AAU9YNE6_PHORO</name>
<reference evidence="9" key="1">
    <citation type="submission" date="2022-06" db="EMBL/GenBank/DDBJ databases">
        <authorList>
            <person name="Andreotti S."/>
            <person name="Wyler E."/>
        </authorList>
    </citation>
    <scope>NUCLEOTIDE SEQUENCE</scope>
</reference>
<dbReference type="GO" id="GO:0007140">
    <property type="term" value="P:male meiotic nuclear division"/>
    <property type="evidence" value="ECO:0007669"/>
    <property type="project" value="TreeGrafter"/>
</dbReference>
<evidence type="ECO:0000259" key="7">
    <source>
        <dbReference type="Pfam" id="PF18581"/>
    </source>
</evidence>
<dbReference type="PANTHER" id="PTHR15607:SF12">
    <property type="entry name" value="SYNAPTONEMAL COMPLEX PROTEIN 2"/>
    <property type="match status" value="1"/>
</dbReference>